<evidence type="ECO:0000256" key="4">
    <source>
        <dbReference type="ARBA" id="ARBA00022496"/>
    </source>
</evidence>
<comment type="caution">
    <text evidence="16">The sequence shown here is derived from an EMBL/GenBank/DDBJ whole genome shotgun (WGS) entry which is preliminary data.</text>
</comment>
<evidence type="ECO:0000313" key="17">
    <source>
        <dbReference type="Proteomes" id="UP000218151"/>
    </source>
</evidence>
<evidence type="ECO:0000256" key="11">
    <source>
        <dbReference type="PROSITE-ProRule" id="PRU01360"/>
    </source>
</evidence>
<reference evidence="17" key="1">
    <citation type="submission" date="2017-09" db="EMBL/GenBank/DDBJ databases">
        <authorList>
            <person name="Feng G."/>
            <person name="Zhu H."/>
        </authorList>
    </citation>
    <scope>NUCLEOTIDE SEQUENCE [LARGE SCALE GENOMIC DNA]</scope>
    <source>
        <strain evidence="17">1PNM-20</strain>
    </source>
</reference>
<evidence type="ECO:0000256" key="8">
    <source>
        <dbReference type="ARBA" id="ARBA00023077"/>
    </source>
</evidence>
<dbReference type="SUPFAM" id="SSF56935">
    <property type="entry name" value="Porins"/>
    <property type="match status" value="1"/>
</dbReference>
<keyword evidence="10 11" id="KW-0998">Cell outer membrane</keyword>
<keyword evidence="17" id="KW-1185">Reference proteome</keyword>
<comment type="similarity">
    <text evidence="11 12">Belongs to the TonB-dependent receptor family.</text>
</comment>
<keyword evidence="3 11" id="KW-1134">Transmembrane beta strand</keyword>
<comment type="subcellular location">
    <subcellularLocation>
        <location evidence="1 11">Cell outer membrane</location>
        <topology evidence="1 11">Multi-pass membrane protein</topology>
    </subcellularLocation>
</comment>
<dbReference type="GO" id="GO:0006826">
    <property type="term" value="P:iron ion transport"/>
    <property type="evidence" value="ECO:0007669"/>
    <property type="project" value="UniProtKB-KW"/>
</dbReference>
<keyword evidence="9 11" id="KW-0472">Membrane</keyword>
<keyword evidence="16" id="KW-0675">Receptor</keyword>
<dbReference type="InterPro" id="IPR036942">
    <property type="entry name" value="Beta-barrel_TonB_sf"/>
</dbReference>
<organism evidence="16 17">
    <name type="scientific">Sphingomonas lenta</name>
    <dbReference type="NCBI Taxonomy" id="1141887"/>
    <lineage>
        <taxon>Bacteria</taxon>
        <taxon>Pseudomonadati</taxon>
        <taxon>Pseudomonadota</taxon>
        <taxon>Alphaproteobacteria</taxon>
        <taxon>Sphingomonadales</taxon>
        <taxon>Sphingomonadaceae</taxon>
        <taxon>Sphingomonas</taxon>
    </lineage>
</organism>
<keyword evidence="8 12" id="KW-0798">TonB box</keyword>
<dbReference type="OrthoDB" id="9760333at2"/>
<feature type="domain" description="TonB-dependent receptor plug" evidence="15">
    <location>
        <begin position="54"/>
        <end position="163"/>
    </location>
</feature>
<evidence type="ECO:0000256" key="13">
    <source>
        <dbReference type="SAM" id="MobiDB-lite"/>
    </source>
</evidence>
<evidence type="ECO:0000256" key="9">
    <source>
        <dbReference type="ARBA" id="ARBA00023136"/>
    </source>
</evidence>
<gene>
    <name evidence="16" type="ORF">CKY28_17985</name>
</gene>
<feature type="domain" description="TonB-dependent receptor-like beta-barrel" evidence="14">
    <location>
        <begin position="272"/>
        <end position="747"/>
    </location>
</feature>
<dbReference type="InterPro" id="IPR012910">
    <property type="entry name" value="Plug_dom"/>
</dbReference>
<sequence length="785" mass="85409">MSTTLALLLGLQTAAPPPTPEPEPAQEEPTGRLGPAQQGSGDVVVTARRRSESVQRVPLAISVIGGEAIAETGAYNVSRLTQLQPSLQFYSTNPRNSAANIRGLGAPFGLTNDGIEQGVGIYVDQVYYSRIASASFDFTDTERIEVLRGPQGTLYGKNTTAGAINIVTRRPSFEPEARAELSLGDYEFVQVKASASGPLVADAVAIRLSTSITTRRGTIYNVRSREWQNSQDNQGVRAQILWRAADNLDLTLTGDYNRQDPNCCVQYYARVGDTQRPANRRYPALAAAQGYAVPSTDPFDRLTDVDTEIRAKQKLGGLSLLAEWDLGPGTLTSVSAYRFWDWDPSNDRDFIGLPITTVSANPSQQEQWSQELRYASNGRGALDYVAGLFLFHQTIDTQGLQVQGSAASAFLLNPTSAGARNNVLDGLTARNTIAFSNTSAALFGKLTWRPTDRLSISPGLRLNYDRKKGSYVSVVTTGMGSTTLTADQRGVLAPQAYEPRFSQWNLSGDLTLAYQFSDTVNGYATYARSYKSGGINLSGLPLDAANDPILSVASVEPEKVNHFELGLKTQFLDRRATVNLAAFWTEIEDYQATVTNNQVGVLRGYLANAGKVRTRGLELDTAFRPTERLSLYANAAYTDAEYARFVDAPCPPELTGGAQSPPNCDISGQVLPGVSKWAASWGAEYGVPTRLGDVDGRFYLGYDASHRSRFSSNPSPSVYTYVDGYSLHNFRLGFKSDGWNIFGWLRNAFDEEYFDVLSVQSGSTGLIVGQPGDPRTYGVTISRAF</sequence>
<keyword evidence="2 11" id="KW-0813">Transport</keyword>
<accession>A0A2A2SAT9</accession>
<dbReference type="AlphaFoldDB" id="A0A2A2SAT9"/>
<keyword evidence="7" id="KW-0406">Ion transport</keyword>
<dbReference type="EMBL" id="NSLI01000009">
    <property type="protein sequence ID" value="PAX06315.1"/>
    <property type="molecule type" value="Genomic_DNA"/>
</dbReference>
<evidence type="ECO:0000259" key="14">
    <source>
        <dbReference type="Pfam" id="PF00593"/>
    </source>
</evidence>
<dbReference type="InterPro" id="IPR039426">
    <property type="entry name" value="TonB-dep_rcpt-like"/>
</dbReference>
<dbReference type="CDD" id="cd01347">
    <property type="entry name" value="ligand_gated_channel"/>
    <property type="match status" value="1"/>
</dbReference>
<dbReference type="Pfam" id="PF00593">
    <property type="entry name" value="TonB_dep_Rec_b-barrel"/>
    <property type="match status" value="1"/>
</dbReference>
<evidence type="ECO:0000256" key="1">
    <source>
        <dbReference type="ARBA" id="ARBA00004571"/>
    </source>
</evidence>
<dbReference type="GO" id="GO:0009279">
    <property type="term" value="C:cell outer membrane"/>
    <property type="evidence" value="ECO:0007669"/>
    <property type="project" value="UniProtKB-SubCell"/>
</dbReference>
<evidence type="ECO:0000256" key="2">
    <source>
        <dbReference type="ARBA" id="ARBA00022448"/>
    </source>
</evidence>
<evidence type="ECO:0000256" key="12">
    <source>
        <dbReference type="RuleBase" id="RU003357"/>
    </source>
</evidence>
<dbReference type="Gene3D" id="2.40.170.20">
    <property type="entry name" value="TonB-dependent receptor, beta-barrel domain"/>
    <property type="match status" value="1"/>
</dbReference>
<evidence type="ECO:0000256" key="7">
    <source>
        <dbReference type="ARBA" id="ARBA00023065"/>
    </source>
</evidence>
<evidence type="ECO:0000313" key="16">
    <source>
        <dbReference type="EMBL" id="PAX06315.1"/>
    </source>
</evidence>
<dbReference type="PANTHER" id="PTHR32552">
    <property type="entry name" value="FERRICHROME IRON RECEPTOR-RELATED"/>
    <property type="match status" value="1"/>
</dbReference>
<dbReference type="Pfam" id="PF07715">
    <property type="entry name" value="Plug"/>
    <property type="match status" value="1"/>
</dbReference>
<name>A0A2A2SAT9_9SPHN</name>
<evidence type="ECO:0000256" key="5">
    <source>
        <dbReference type="ARBA" id="ARBA00022692"/>
    </source>
</evidence>
<protein>
    <submittedName>
        <fullName evidence="16">TonB-dependent receptor</fullName>
    </submittedName>
</protein>
<dbReference type="InterPro" id="IPR000531">
    <property type="entry name" value="Beta-barrel_TonB"/>
</dbReference>
<keyword evidence="5 11" id="KW-0812">Transmembrane</keyword>
<evidence type="ECO:0000256" key="10">
    <source>
        <dbReference type="ARBA" id="ARBA00023237"/>
    </source>
</evidence>
<keyword evidence="4" id="KW-0410">Iron transport</keyword>
<proteinExistence type="inferred from homology"/>
<dbReference type="Proteomes" id="UP000218151">
    <property type="component" value="Unassembled WGS sequence"/>
</dbReference>
<keyword evidence="6" id="KW-0408">Iron</keyword>
<evidence type="ECO:0000256" key="3">
    <source>
        <dbReference type="ARBA" id="ARBA00022452"/>
    </source>
</evidence>
<dbReference type="PROSITE" id="PS52016">
    <property type="entry name" value="TONB_DEPENDENT_REC_3"/>
    <property type="match status" value="1"/>
</dbReference>
<dbReference type="RefSeq" id="WP_095999797.1">
    <property type="nucleotide sequence ID" value="NZ_NSLI01000009.1"/>
</dbReference>
<evidence type="ECO:0000256" key="6">
    <source>
        <dbReference type="ARBA" id="ARBA00023004"/>
    </source>
</evidence>
<dbReference type="PANTHER" id="PTHR32552:SF81">
    <property type="entry name" value="TONB-DEPENDENT OUTER MEMBRANE RECEPTOR"/>
    <property type="match status" value="1"/>
</dbReference>
<evidence type="ECO:0000259" key="15">
    <source>
        <dbReference type="Pfam" id="PF07715"/>
    </source>
</evidence>
<feature type="region of interest" description="Disordered" evidence="13">
    <location>
        <begin position="9"/>
        <end position="43"/>
    </location>
</feature>